<feature type="repeat" description="WD" evidence="3">
    <location>
        <begin position="1110"/>
        <end position="1151"/>
    </location>
</feature>
<dbReference type="PROSITE" id="PS50294">
    <property type="entry name" value="WD_REPEATS_REGION"/>
    <property type="match status" value="9"/>
</dbReference>
<dbReference type="HOGENOM" id="CLU_000288_6_3_1"/>
<keyword evidence="1 3" id="KW-0853">WD repeat</keyword>
<feature type="repeat" description="WD" evidence="3">
    <location>
        <begin position="1153"/>
        <end position="1194"/>
    </location>
</feature>
<dbReference type="InterPro" id="IPR015943">
    <property type="entry name" value="WD40/YVTN_repeat-like_dom_sf"/>
</dbReference>
<accession>A0A0C9URB4</accession>
<dbReference type="SUPFAM" id="SSF50978">
    <property type="entry name" value="WD40 repeat-like"/>
    <property type="match status" value="1"/>
</dbReference>
<dbReference type="InterPro" id="IPR027417">
    <property type="entry name" value="P-loop_NTPase"/>
</dbReference>
<dbReference type="PANTHER" id="PTHR22847:SF637">
    <property type="entry name" value="WD REPEAT DOMAIN 5B"/>
    <property type="match status" value="1"/>
</dbReference>
<dbReference type="Pfam" id="PF00400">
    <property type="entry name" value="WD40"/>
    <property type="match status" value="9"/>
</dbReference>
<dbReference type="EMBL" id="KN837237">
    <property type="protein sequence ID" value="KIJ31737.1"/>
    <property type="molecule type" value="Genomic_DNA"/>
</dbReference>
<evidence type="ECO:0000256" key="2">
    <source>
        <dbReference type="ARBA" id="ARBA00022737"/>
    </source>
</evidence>
<dbReference type="PROSITE" id="PS00678">
    <property type="entry name" value="WD_REPEATS_1"/>
    <property type="match status" value="6"/>
</dbReference>
<feature type="repeat" description="WD" evidence="3">
    <location>
        <begin position="1024"/>
        <end position="1065"/>
    </location>
</feature>
<gene>
    <name evidence="5" type="ORF">M422DRAFT_36109</name>
</gene>
<dbReference type="InterPro" id="IPR019775">
    <property type="entry name" value="WD40_repeat_CS"/>
</dbReference>
<organism evidence="5 6">
    <name type="scientific">Sphaerobolus stellatus (strain SS14)</name>
    <dbReference type="NCBI Taxonomy" id="990650"/>
    <lineage>
        <taxon>Eukaryota</taxon>
        <taxon>Fungi</taxon>
        <taxon>Dikarya</taxon>
        <taxon>Basidiomycota</taxon>
        <taxon>Agaricomycotina</taxon>
        <taxon>Agaricomycetes</taxon>
        <taxon>Phallomycetidae</taxon>
        <taxon>Geastrales</taxon>
        <taxon>Sphaerobolaceae</taxon>
        <taxon>Sphaerobolus</taxon>
    </lineage>
</organism>
<feature type="repeat" description="WD" evidence="3">
    <location>
        <begin position="981"/>
        <end position="1022"/>
    </location>
</feature>
<feature type="repeat" description="WD" evidence="3">
    <location>
        <begin position="895"/>
        <end position="936"/>
    </location>
</feature>
<evidence type="ECO:0000259" key="4">
    <source>
        <dbReference type="PROSITE" id="PS50837"/>
    </source>
</evidence>
<feature type="repeat" description="WD" evidence="3">
    <location>
        <begin position="1196"/>
        <end position="1237"/>
    </location>
</feature>
<dbReference type="Gene3D" id="2.130.10.10">
    <property type="entry name" value="YVTN repeat-like/Quinoprotein amine dehydrogenase"/>
    <property type="match status" value="5"/>
</dbReference>
<feature type="repeat" description="WD" evidence="3">
    <location>
        <begin position="1067"/>
        <end position="1108"/>
    </location>
</feature>
<feature type="repeat" description="WD" evidence="3">
    <location>
        <begin position="938"/>
        <end position="979"/>
    </location>
</feature>
<dbReference type="PANTHER" id="PTHR22847">
    <property type="entry name" value="WD40 REPEAT PROTEIN"/>
    <property type="match status" value="1"/>
</dbReference>
<dbReference type="Pfam" id="PF24883">
    <property type="entry name" value="NPHP3_N"/>
    <property type="match status" value="1"/>
</dbReference>
<dbReference type="InterPro" id="IPR001680">
    <property type="entry name" value="WD40_rpt"/>
</dbReference>
<dbReference type="CDD" id="cd00200">
    <property type="entry name" value="WD40"/>
    <property type="match status" value="1"/>
</dbReference>
<sequence length="1398" mass="155721">MASNLGRIEVTKIHIKFEESFPYHHRLRVRLDRDKKDSIYDRSEVNTAYWILKPPLNIWRRPGIQTKLVVQPCRRRTVDLFSIAKEEDIVEITADELAAHDGTEYSRDDPYKAFKVTVVKYFVPWQTSDQGQAIHNQENTILVVDVPVPSTTISGAGKWLNDLAIPLDILRTSSKILTDFLSIAKALQGIHLFVDIAIKALTLAAKVFEGMRQYNDGLRDITVQLYSTLLCLEEIETLPRSKALEDAVIGVMKVATDVGNFIHNYLTKHRAKKLKDALFNNSDVQNLQHRLSICRQAFNEAVNVESHVTIKDLVSQMGQVLSNTEEQLLRSRLLPVNPSGWLETRCMENTRLDILDEIRTWIGDRLAPNLFLLTADPGAGKSTIASTIVSELAQSRCVPYFFFKRGDPARSDPTNVWKTVAFSLAQHPLLKEELFKQTANPIATGGSIRDVFDYLIKQPLTKMGDKLSEYPPIVVLDAVDECDSEHRGYPSLIEVITSWNRLPSSYKLLVTSRHHEKLEESLSCYAHIGSIATGNQVTSSSNHDIRTFIEAKVKQIFQRKRKSPLPSHWGSERNIEKLVERAAGLFIWASTVLEFISTDPEVRLRDILESPVRGSGTINQLYEDILQASSSTFSPDTVKKILETITIAKTDIRYDALAGLLDDKAEATTIENVLSSLSSVILSFEDIVTMRHQSFRDFLLNGSTLPLVNHGEASCSLVRRCLLLMSEGLRFNICDISSSFELTDNRSPESIDLKIPPCLQYACRFWIEHLIDLPNEEDHIAEIESCIANFLHSQLLWWIEVLSCLHATDYASSALFALSRWLKRTELSVLAFEGARFVTTFREPISSSIPHMYLSALSFTPTSSPISTYYTPKYSHRMHVNMEPEMQWPALLSILIGHSDHVNSVAVSWDETRIVSGSIDQTVRVWDASTGMQIGEALRGHEDWVRSVAFSADGTRIVSGSDDRTVRVWNALTGMQIEEALRGHEHRVRSVAFSADGTRIVSGSDDRTVRVWDASTGMQIGEALQGHEGGVTSVAFSADGTHIVSGSHDKTVRVWDASTEMQIGEALRGNRHEVRSVAFSADGTRIVSGSDDRTVRVWDTSTGMQIGEALRGHERGVTSVAFSADGTWIVSGSHDETVQVWDASTRMQIGEALQGHEHGVRSVAFSADGTRIVSGSDDRTVRVWNALTGMQIEEALRGHEHRVRSVAFSADGTRIVSGSDNRTVRVWDALTGMQIGEALQGHEGGVTSVAFSTDGTRIVSGSHDKTVRVWDASTQMQIGEALRGNRHEVRSVTFSADGTHNVWVSNNKEVRPLIVASTPAHHLGQPPNEVHSIFSDGSIITTEGWVLSQDTKCLFWVPLHYRLGLCRPSGLLVIGAPNCKVDFEASAHGMSWTDCYTP</sequence>
<evidence type="ECO:0000313" key="5">
    <source>
        <dbReference type="EMBL" id="KIJ31737.1"/>
    </source>
</evidence>
<evidence type="ECO:0000313" key="6">
    <source>
        <dbReference type="Proteomes" id="UP000054279"/>
    </source>
</evidence>
<dbReference type="PROSITE" id="PS50082">
    <property type="entry name" value="WD_REPEATS_2"/>
    <property type="match status" value="9"/>
</dbReference>
<dbReference type="OrthoDB" id="538223at2759"/>
<dbReference type="Gene3D" id="3.40.50.300">
    <property type="entry name" value="P-loop containing nucleotide triphosphate hydrolases"/>
    <property type="match status" value="1"/>
</dbReference>
<evidence type="ECO:0000256" key="1">
    <source>
        <dbReference type="ARBA" id="ARBA00022574"/>
    </source>
</evidence>
<dbReference type="InterPro" id="IPR020472">
    <property type="entry name" value="WD40_PAC1"/>
</dbReference>
<dbReference type="InterPro" id="IPR036322">
    <property type="entry name" value="WD40_repeat_dom_sf"/>
</dbReference>
<dbReference type="PRINTS" id="PR00320">
    <property type="entry name" value="GPROTEINBRPT"/>
</dbReference>
<feature type="domain" description="NACHT" evidence="4">
    <location>
        <begin position="369"/>
        <end position="523"/>
    </location>
</feature>
<feature type="repeat" description="WD" evidence="3">
    <location>
        <begin position="1239"/>
        <end position="1280"/>
    </location>
</feature>
<dbReference type="InterPro" id="IPR056884">
    <property type="entry name" value="NPHP3-like_N"/>
</dbReference>
<evidence type="ECO:0000256" key="3">
    <source>
        <dbReference type="PROSITE-ProRule" id="PRU00221"/>
    </source>
</evidence>
<keyword evidence="2" id="KW-0677">Repeat</keyword>
<dbReference type="SUPFAM" id="SSF52540">
    <property type="entry name" value="P-loop containing nucleoside triphosphate hydrolases"/>
    <property type="match status" value="1"/>
</dbReference>
<protein>
    <recommendedName>
        <fullName evidence="4">NACHT domain-containing protein</fullName>
    </recommendedName>
</protein>
<dbReference type="PROSITE" id="PS50837">
    <property type="entry name" value="NACHT"/>
    <property type="match status" value="1"/>
</dbReference>
<name>A0A0C9URB4_SPHS4</name>
<dbReference type="Proteomes" id="UP000054279">
    <property type="component" value="Unassembled WGS sequence"/>
</dbReference>
<keyword evidence="6" id="KW-1185">Reference proteome</keyword>
<dbReference type="GO" id="GO:1990234">
    <property type="term" value="C:transferase complex"/>
    <property type="evidence" value="ECO:0007669"/>
    <property type="project" value="UniProtKB-ARBA"/>
</dbReference>
<proteinExistence type="predicted"/>
<dbReference type="SMART" id="SM00320">
    <property type="entry name" value="WD40"/>
    <property type="match status" value="9"/>
</dbReference>
<dbReference type="InterPro" id="IPR007111">
    <property type="entry name" value="NACHT_NTPase"/>
</dbReference>
<reference evidence="5 6" key="1">
    <citation type="submission" date="2014-06" db="EMBL/GenBank/DDBJ databases">
        <title>Evolutionary Origins and Diversification of the Mycorrhizal Mutualists.</title>
        <authorList>
            <consortium name="DOE Joint Genome Institute"/>
            <consortium name="Mycorrhizal Genomics Consortium"/>
            <person name="Kohler A."/>
            <person name="Kuo A."/>
            <person name="Nagy L.G."/>
            <person name="Floudas D."/>
            <person name="Copeland A."/>
            <person name="Barry K.W."/>
            <person name="Cichocki N."/>
            <person name="Veneault-Fourrey C."/>
            <person name="LaButti K."/>
            <person name="Lindquist E.A."/>
            <person name="Lipzen A."/>
            <person name="Lundell T."/>
            <person name="Morin E."/>
            <person name="Murat C."/>
            <person name="Riley R."/>
            <person name="Ohm R."/>
            <person name="Sun H."/>
            <person name="Tunlid A."/>
            <person name="Henrissat B."/>
            <person name="Grigoriev I.V."/>
            <person name="Hibbett D.S."/>
            <person name="Martin F."/>
        </authorList>
    </citation>
    <scope>NUCLEOTIDE SEQUENCE [LARGE SCALE GENOMIC DNA]</scope>
    <source>
        <strain evidence="5 6">SS14</strain>
    </source>
</reference>